<keyword evidence="3" id="KW-1185">Reference proteome</keyword>
<accession>A0ABP1PMZ3</accession>
<proteinExistence type="predicted"/>
<organism evidence="2 3">
    <name type="scientific">Orchesella dallaii</name>
    <dbReference type="NCBI Taxonomy" id="48710"/>
    <lineage>
        <taxon>Eukaryota</taxon>
        <taxon>Metazoa</taxon>
        <taxon>Ecdysozoa</taxon>
        <taxon>Arthropoda</taxon>
        <taxon>Hexapoda</taxon>
        <taxon>Collembola</taxon>
        <taxon>Entomobryomorpha</taxon>
        <taxon>Entomobryoidea</taxon>
        <taxon>Orchesellidae</taxon>
        <taxon>Orchesellinae</taxon>
        <taxon>Orchesella</taxon>
    </lineage>
</organism>
<evidence type="ECO:0000313" key="2">
    <source>
        <dbReference type="EMBL" id="CAL8069636.1"/>
    </source>
</evidence>
<dbReference type="EMBL" id="CAXLJM020000004">
    <property type="protein sequence ID" value="CAL8069636.1"/>
    <property type="molecule type" value="Genomic_DNA"/>
</dbReference>
<evidence type="ECO:0000256" key="1">
    <source>
        <dbReference type="SAM" id="MobiDB-lite"/>
    </source>
</evidence>
<protein>
    <submittedName>
        <fullName evidence="2">Uncharacterized protein</fullName>
    </submittedName>
</protein>
<dbReference type="InterPro" id="IPR019141">
    <property type="entry name" value="DUF2045"/>
</dbReference>
<gene>
    <name evidence="2" type="ORF">ODALV1_LOCUS873</name>
</gene>
<comment type="caution">
    <text evidence="2">The sequence shown here is derived from an EMBL/GenBank/DDBJ whole genome shotgun (WGS) entry which is preliminary data.</text>
</comment>
<reference evidence="2 3" key="1">
    <citation type="submission" date="2024-08" db="EMBL/GenBank/DDBJ databases">
        <authorList>
            <person name="Cucini C."/>
            <person name="Frati F."/>
        </authorList>
    </citation>
    <scope>NUCLEOTIDE SEQUENCE [LARGE SCALE GENOMIC DNA]</scope>
</reference>
<feature type="region of interest" description="Disordered" evidence="1">
    <location>
        <begin position="332"/>
        <end position="358"/>
    </location>
</feature>
<feature type="compositionally biased region" description="Gly residues" evidence="1">
    <location>
        <begin position="335"/>
        <end position="346"/>
    </location>
</feature>
<dbReference type="PANTHER" id="PTHR21477:SF13">
    <property type="entry name" value="KIAA0930"/>
    <property type="match status" value="1"/>
</dbReference>
<dbReference type="Pfam" id="PF09741">
    <property type="entry name" value="DUF2045"/>
    <property type="match status" value="1"/>
</dbReference>
<feature type="compositionally biased region" description="Low complexity" evidence="1">
    <location>
        <begin position="436"/>
        <end position="445"/>
    </location>
</feature>
<name>A0ABP1PMZ3_9HEXA</name>
<sequence>MAFCGISSPAPTPLQLLLDEIKFQQQKELQFATISDAGGFLTRGTTYWTDVFVRHFLFQMDRSIDADDLLFFIRKKHVRTTLTMPKFQTDVEVFRKDSKKLPIGDPEIEWKETVFLNLLIHQLEYTLTLAICTRTSPKDLQVLKRHSQKVYASPSRRRMDTKGEVEEITYPFLSFMVDNFDEVYSEMTVRDGEMVCVELLAQDRDRGFQAVLFLGSIRYDALKRVYDSRASLGSKMAQRMTFGFFSGAHSQRVEYVRLRGPHGKGHAEVAVSKPKGAGVETPTSEPGFCMTDGMWDSDAESDTEDCVFKHHRRLSDPSSNLNAYTRSGWRSMKGMAGGGTGGGGGDPASSSVVSAKRTRSQNEGLDYCGLAEIEAGDVRDDEIDDKRRGRENKEIKMVEEEDDDDDEEVLWCSGCTGGRSGGCSQCVRSSNEEQQRSSTSCSRSRSSSRNKNKIENTCESEEQMLSGLPSSSASDGDNCCPCPCPFPRSQSLAFENIPMTSIGGPRETSTCATSGTSARHELLGCSRKQPYPHQGGLSSSTRVRRHPLIPSKTIVVPPTSSSSLENLISLENKATSIACLHDARIICREKILASVPNKLSSTGVRILYLCDVATGETDKTGTYYYTTFS</sequence>
<dbReference type="PANTHER" id="PTHR21477">
    <property type="entry name" value="ZGC:172139"/>
    <property type="match status" value="1"/>
</dbReference>
<dbReference type="Proteomes" id="UP001642540">
    <property type="component" value="Unassembled WGS sequence"/>
</dbReference>
<feature type="region of interest" description="Disordered" evidence="1">
    <location>
        <begin position="434"/>
        <end position="470"/>
    </location>
</feature>
<evidence type="ECO:0000313" key="3">
    <source>
        <dbReference type="Proteomes" id="UP001642540"/>
    </source>
</evidence>